<dbReference type="PROSITE" id="PS00914">
    <property type="entry name" value="SYNTAXIN"/>
    <property type="match status" value="1"/>
</dbReference>
<evidence type="ECO:0000256" key="7">
    <source>
        <dbReference type="SAM" id="Phobius"/>
    </source>
</evidence>
<dbReference type="Gene3D" id="1.20.5.110">
    <property type="match status" value="1"/>
</dbReference>
<dbReference type="InterPro" id="IPR048036">
    <property type="entry name" value="Tlg1p-like_N"/>
</dbReference>
<evidence type="ECO:0000256" key="5">
    <source>
        <dbReference type="SAM" id="Coils"/>
    </source>
</evidence>
<evidence type="ECO:0000256" key="2">
    <source>
        <dbReference type="ARBA" id="ARBA00009063"/>
    </source>
</evidence>
<keyword evidence="3" id="KW-0653">Protein transport</keyword>
<dbReference type="Gene3D" id="1.20.58.90">
    <property type="match status" value="1"/>
</dbReference>
<dbReference type="SMART" id="SM00397">
    <property type="entry name" value="t_SNARE"/>
    <property type="match status" value="1"/>
</dbReference>
<evidence type="ECO:0000256" key="1">
    <source>
        <dbReference type="ARBA" id="ARBA00004409"/>
    </source>
</evidence>
<evidence type="ECO:0000259" key="8">
    <source>
        <dbReference type="PROSITE" id="PS50192"/>
    </source>
</evidence>
<keyword evidence="7" id="KW-1133">Transmembrane helix</keyword>
<dbReference type="InterPro" id="IPR000727">
    <property type="entry name" value="T_SNARE_dom"/>
</dbReference>
<dbReference type="PANTHER" id="PTHR19957">
    <property type="entry name" value="SYNTAXIN"/>
    <property type="match status" value="1"/>
</dbReference>
<keyword evidence="10" id="KW-1185">Reference proteome</keyword>
<dbReference type="InterPro" id="IPR015260">
    <property type="entry name" value="Syntaxin-6/10/61_N"/>
</dbReference>
<gene>
    <name evidence="9" type="primary">TLG1</name>
    <name evidence="9" type="ORF">CAAN4_D10792</name>
</gene>
<keyword evidence="4" id="KW-0333">Golgi apparatus</keyword>
<dbReference type="PANTHER" id="PTHR19957:SF224">
    <property type="entry name" value="HL02043P"/>
    <property type="match status" value="1"/>
</dbReference>
<dbReference type="EMBL" id="OZ004256">
    <property type="protein sequence ID" value="CAK7904733.1"/>
    <property type="molecule type" value="Genomic_DNA"/>
</dbReference>
<comment type="similarity">
    <text evidence="2">Belongs to the syntaxin family.</text>
</comment>
<feature type="domain" description="T-SNARE coiled-coil homology" evidence="8">
    <location>
        <begin position="137"/>
        <end position="199"/>
    </location>
</feature>
<feature type="transmembrane region" description="Helical" evidence="7">
    <location>
        <begin position="210"/>
        <end position="228"/>
    </location>
</feature>
<evidence type="ECO:0000256" key="6">
    <source>
        <dbReference type="SAM" id="MobiDB-lite"/>
    </source>
</evidence>
<dbReference type="SUPFAM" id="SSF47661">
    <property type="entry name" value="t-snare proteins"/>
    <property type="match status" value="1"/>
</dbReference>
<sequence>MDPFDEVLKDAISQLDILKGFSGNHITENSKIDFDNTYSELQEILQDLEQAISISESNPEQFNLSSSDISERRRIVAQLKNELDKVVTNWRDICNNPRRQRQVTTMSNRISQDTSHNENPFSDTNRVNDEFQQFQQQEMTQNQDLQLDSIHQTMHNLNQQAMMMGEELEEQGFMLDDLDQEMDVVGGKLQRGLKRVAYVIEKNKERASDCCIVLLVVALCVLLVLLIVL</sequence>
<keyword evidence="7" id="KW-0812">Transmembrane</keyword>
<dbReference type="Pfam" id="PF09177">
    <property type="entry name" value="STX6_10_61_N"/>
    <property type="match status" value="1"/>
</dbReference>
<evidence type="ECO:0000256" key="4">
    <source>
        <dbReference type="ARBA" id="ARBA00023034"/>
    </source>
</evidence>
<organism evidence="9 10">
    <name type="scientific">[Candida] anglica</name>
    <dbReference type="NCBI Taxonomy" id="148631"/>
    <lineage>
        <taxon>Eukaryota</taxon>
        <taxon>Fungi</taxon>
        <taxon>Dikarya</taxon>
        <taxon>Ascomycota</taxon>
        <taxon>Saccharomycotina</taxon>
        <taxon>Pichiomycetes</taxon>
        <taxon>Debaryomycetaceae</taxon>
        <taxon>Kurtzmaniella</taxon>
    </lineage>
</organism>
<dbReference type="SUPFAM" id="SSF58038">
    <property type="entry name" value="SNARE fusion complex"/>
    <property type="match status" value="1"/>
</dbReference>
<evidence type="ECO:0000313" key="9">
    <source>
        <dbReference type="EMBL" id="CAK7904733.1"/>
    </source>
</evidence>
<dbReference type="Proteomes" id="UP001497600">
    <property type="component" value="Chromosome D"/>
</dbReference>
<protein>
    <submittedName>
        <fullName evidence="9">t-SNARE affecting a late Golgi compartment protein 1</fullName>
    </submittedName>
</protein>
<feature type="coiled-coil region" evidence="5">
    <location>
        <begin position="31"/>
        <end position="58"/>
    </location>
</feature>
<dbReference type="InterPro" id="IPR010989">
    <property type="entry name" value="SNARE"/>
</dbReference>
<reference evidence="9 10" key="1">
    <citation type="submission" date="2024-01" db="EMBL/GenBank/DDBJ databases">
        <authorList>
            <consortium name="Genoscope - CEA"/>
            <person name="William W."/>
        </authorList>
    </citation>
    <scope>NUCLEOTIDE SEQUENCE [LARGE SCALE GENOMIC DNA]</scope>
    <source>
        <strain evidence="9 10">29B2s-10</strain>
    </source>
</reference>
<dbReference type="CDD" id="cd15851">
    <property type="entry name" value="SNARE_Syntaxin6"/>
    <property type="match status" value="1"/>
</dbReference>
<evidence type="ECO:0000313" key="10">
    <source>
        <dbReference type="Proteomes" id="UP001497600"/>
    </source>
</evidence>
<proteinExistence type="inferred from homology"/>
<accession>A0ABP0EE15</accession>
<name>A0ABP0EE15_9ASCO</name>
<keyword evidence="3" id="KW-0813">Transport</keyword>
<evidence type="ECO:0000256" key="3">
    <source>
        <dbReference type="ARBA" id="ARBA00022927"/>
    </source>
</evidence>
<dbReference type="InterPro" id="IPR006012">
    <property type="entry name" value="Syntaxin/epimorphin_CS"/>
</dbReference>
<dbReference type="InterPro" id="IPR045242">
    <property type="entry name" value="Syntaxin"/>
</dbReference>
<keyword evidence="5" id="KW-0175">Coiled coil</keyword>
<feature type="compositionally biased region" description="Polar residues" evidence="6">
    <location>
        <begin position="102"/>
        <end position="124"/>
    </location>
</feature>
<dbReference type="CDD" id="cd21444">
    <property type="entry name" value="SNARE_NTD_Tlg1p-like"/>
    <property type="match status" value="1"/>
</dbReference>
<feature type="region of interest" description="Disordered" evidence="6">
    <location>
        <begin position="101"/>
        <end position="124"/>
    </location>
</feature>
<comment type="subcellular location">
    <subcellularLocation>
        <location evidence="1">Golgi apparatus membrane</location>
        <topology evidence="1">Single-pass type IV membrane protein</topology>
    </subcellularLocation>
</comment>
<keyword evidence="7" id="KW-0472">Membrane</keyword>
<dbReference type="PROSITE" id="PS50192">
    <property type="entry name" value="T_SNARE"/>
    <property type="match status" value="1"/>
</dbReference>